<gene>
    <name evidence="2" type="ORF">AXG93_1923s1670</name>
</gene>
<dbReference type="Proteomes" id="UP000077202">
    <property type="component" value="Unassembled WGS sequence"/>
</dbReference>
<comment type="caution">
    <text evidence="2">The sequence shown here is derived from an EMBL/GenBank/DDBJ whole genome shotgun (WGS) entry which is preliminary data.</text>
</comment>
<feature type="region of interest" description="Disordered" evidence="1">
    <location>
        <begin position="33"/>
        <end position="76"/>
    </location>
</feature>
<evidence type="ECO:0000313" key="2">
    <source>
        <dbReference type="EMBL" id="OAE18610.1"/>
    </source>
</evidence>
<feature type="region of interest" description="Disordered" evidence="1">
    <location>
        <begin position="100"/>
        <end position="131"/>
    </location>
</feature>
<reference evidence="2" key="1">
    <citation type="submission" date="2016-03" db="EMBL/GenBank/DDBJ databases">
        <title>Mechanisms controlling the formation of the plant cell surface in tip-growing cells are functionally conserved among land plants.</title>
        <authorList>
            <person name="Honkanen S."/>
            <person name="Jones V.A."/>
            <person name="Morieri G."/>
            <person name="Champion C."/>
            <person name="Hetherington A.J."/>
            <person name="Kelly S."/>
            <person name="Saint-Marcoux D."/>
            <person name="Proust H."/>
            <person name="Prescott H."/>
            <person name="Dolan L."/>
        </authorList>
    </citation>
    <scope>NUCLEOTIDE SEQUENCE [LARGE SCALE GENOMIC DNA]</scope>
    <source>
        <tissue evidence="2">Whole gametophyte</tissue>
    </source>
</reference>
<dbReference type="EMBL" id="LVLJ01004028">
    <property type="protein sequence ID" value="OAE18610.1"/>
    <property type="molecule type" value="Genomic_DNA"/>
</dbReference>
<feature type="compositionally biased region" description="Basic and acidic residues" evidence="1">
    <location>
        <begin position="115"/>
        <end position="131"/>
    </location>
</feature>
<accession>A0A176VCN4</accession>
<proteinExistence type="predicted"/>
<keyword evidence="3" id="KW-1185">Reference proteome</keyword>
<evidence type="ECO:0000313" key="3">
    <source>
        <dbReference type="Proteomes" id="UP000077202"/>
    </source>
</evidence>
<organism evidence="2 3">
    <name type="scientific">Marchantia polymorpha subsp. ruderalis</name>
    <dbReference type="NCBI Taxonomy" id="1480154"/>
    <lineage>
        <taxon>Eukaryota</taxon>
        <taxon>Viridiplantae</taxon>
        <taxon>Streptophyta</taxon>
        <taxon>Embryophyta</taxon>
        <taxon>Marchantiophyta</taxon>
        <taxon>Marchantiopsida</taxon>
        <taxon>Marchantiidae</taxon>
        <taxon>Marchantiales</taxon>
        <taxon>Marchantiaceae</taxon>
        <taxon>Marchantia</taxon>
    </lineage>
</organism>
<feature type="compositionally biased region" description="Acidic residues" evidence="1">
    <location>
        <begin position="42"/>
        <end position="70"/>
    </location>
</feature>
<evidence type="ECO:0000256" key="1">
    <source>
        <dbReference type="SAM" id="MobiDB-lite"/>
    </source>
</evidence>
<name>A0A176VCN4_MARPO</name>
<sequence length="131" mass="14996">MKKTVKKGTVEFTQLVLSTIEWCRRANLIRTRSPHNLKTTTFEEEEEAEEDDDEEGGGEEEEAEVDDDDGWTGGWAATSHDLLAKVLRWVGRKREDFPASDEIYVSRHGGSNSSWRREGREEGRKGGRIDR</sequence>
<protein>
    <submittedName>
        <fullName evidence="2">Uncharacterized protein</fullName>
    </submittedName>
</protein>
<dbReference type="AlphaFoldDB" id="A0A176VCN4"/>